<dbReference type="AlphaFoldDB" id="A0A7W7SX58"/>
<dbReference type="InterPro" id="IPR044049">
    <property type="entry name" value="EccD_transm"/>
</dbReference>
<dbReference type="EMBL" id="JACHJW010000001">
    <property type="protein sequence ID" value="MBB4962589.1"/>
    <property type="molecule type" value="Genomic_DNA"/>
</dbReference>
<evidence type="ECO:0000256" key="1">
    <source>
        <dbReference type="SAM" id="Phobius"/>
    </source>
</evidence>
<accession>A0A7W7SX58</accession>
<dbReference type="RefSeq" id="WP_184538918.1">
    <property type="nucleotide sequence ID" value="NZ_JACHJW010000001.1"/>
</dbReference>
<sequence length="338" mass="33912">MTGDRNPTRLQPAFALWVAAALLAATTVLPVIRGRGFAPLATGALACAIGIGLTWWAARQGQRSAATALLASTGLWAGLTGWLSTLLLDRIPVVAVASAAVCAVAVTALASRLAAGVGRVLVTAVAVVTVATAVAAGGITAGADVGQPARLAPVVVLLSLGLLARHSLAAGGLTQATFRLRTATEPAERSERQLTVAEEYLRGGLVGLATVAGAGAATLLATGNVTDVALGVGTALLLWTRSRLFERIAHVLPLRVAALSALLAGAARILAAAPTWGLAVGLLVLGVVTVCAARSDGWLVHRGRWLRAGELALAGTVAVTLPIAVGLFDFEPTIGAAG</sequence>
<keyword evidence="1" id="KW-1133">Transmembrane helix</keyword>
<comment type="caution">
    <text evidence="3">The sequence shown here is derived from an EMBL/GenBank/DDBJ whole genome shotgun (WGS) entry which is preliminary data.</text>
</comment>
<evidence type="ECO:0000313" key="3">
    <source>
        <dbReference type="EMBL" id="MBB4962589.1"/>
    </source>
</evidence>
<feature type="transmembrane region" description="Helical" evidence="1">
    <location>
        <begin position="305"/>
        <end position="328"/>
    </location>
</feature>
<reference evidence="3 4" key="1">
    <citation type="submission" date="2020-08" db="EMBL/GenBank/DDBJ databases">
        <title>Sequencing the genomes of 1000 actinobacteria strains.</title>
        <authorList>
            <person name="Klenk H.-P."/>
        </authorList>
    </citation>
    <scope>NUCLEOTIDE SEQUENCE [LARGE SCALE GENOMIC DNA]</scope>
    <source>
        <strain evidence="3 4">DSM 45886</strain>
    </source>
</reference>
<evidence type="ECO:0000259" key="2">
    <source>
        <dbReference type="Pfam" id="PF19053"/>
    </source>
</evidence>
<feature type="transmembrane region" description="Helical" evidence="1">
    <location>
        <begin position="117"/>
        <end position="139"/>
    </location>
</feature>
<keyword evidence="1" id="KW-0812">Transmembrane</keyword>
<feature type="domain" description="EccD-like transmembrane" evidence="2">
    <location>
        <begin position="14"/>
        <end position="329"/>
    </location>
</feature>
<keyword evidence="1" id="KW-0472">Membrane</keyword>
<organism evidence="3 4">
    <name type="scientific">Micromonospora polyrhachis</name>
    <dbReference type="NCBI Taxonomy" id="1282883"/>
    <lineage>
        <taxon>Bacteria</taxon>
        <taxon>Bacillati</taxon>
        <taxon>Actinomycetota</taxon>
        <taxon>Actinomycetes</taxon>
        <taxon>Micromonosporales</taxon>
        <taxon>Micromonosporaceae</taxon>
        <taxon>Micromonospora</taxon>
    </lineage>
</organism>
<protein>
    <recommendedName>
        <fullName evidence="2">EccD-like transmembrane domain-containing protein</fullName>
    </recommendedName>
</protein>
<feature type="transmembrane region" description="Helical" evidence="1">
    <location>
        <begin position="65"/>
        <end position="85"/>
    </location>
</feature>
<feature type="transmembrane region" description="Helical" evidence="1">
    <location>
        <begin position="151"/>
        <end position="173"/>
    </location>
</feature>
<gene>
    <name evidence="3" type="ORF">FHR38_006322</name>
</gene>
<name>A0A7W7SX58_9ACTN</name>
<evidence type="ECO:0000313" key="4">
    <source>
        <dbReference type="Proteomes" id="UP000578819"/>
    </source>
</evidence>
<feature type="transmembrane region" description="Helical" evidence="1">
    <location>
        <begin position="276"/>
        <end position="293"/>
    </location>
</feature>
<proteinExistence type="predicted"/>
<keyword evidence="4" id="KW-1185">Reference proteome</keyword>
<feature type="transmembrane region" description="Helical" evidence="1">
    <location>
        <begin position="12"/>
        <end position="32"/>
    </location>
</feature>
<feature type="transmembrane region" description="Helical" evidence="1">
    <location>
        <begin position="38"/>
        <end position="58"/>
    </location>
</feature>
<dbReference type="Proteomes" id="UP000578819">
    <property type="component" value="Unassembled WGS sequence"/>
</dbReference>
<dbReference type="Pfam" id="PF19053">
    <property type="entry name" value="EccD"/>
    <property type="match status" value="1"/>
</dbReference>
<feature type="transmembrane region" description="Helical" evidence="1">
    <location>
        <begin position="91"/>
        <end position="110"/>
    </location>
</feature>